<dbReference type="AlphaFoldDB" id="A0A0K6IUU9"/>
<keyword evidence="2" id="KW-1185">Reference proteome</keyword>
<protein>
    <submittedName>
        <fullName evidence="1">Uncharacterized protein</fullName>
    </submittedName>
</protein>
<evidence type="ECO:0000313" key="1">
    <source>
        <dbReference type="EMBL" id="CUB06854.1"/>
    </source>
</evidence>
<reference evidence="2" key="1">
    <citation type="submission" date="2015-08" db="EMBL/GenBank/DDBJ databases">
        <authorList>
            <person name="Varghese N."/>
        </authorList>
    </citation>
    <scope>NUCLEOTIDE SEQUENCE [LARGE SCALE GENOMIC DNA]</scope>
    <source>
        <strain evidence="2">JCM 18476</strain>
    </source>
</reference>
<name>A0A0K6IUU9_9GAMM</name>
<proteinExistence type="predicted"/>
<dbReference type="RefSeq" id="WP_055464787.1">
    <property type="nucleotide sequence ID" value="NZ_CYHG01000024.1"/>
</dbReference>
<sequence length="73" mass="8392">MMMQVREKAEDILDLAESCEDFFEAEVVVCIRSKSGQKTDFLRLQLEAPKLDTGKGEQRLEFAQLCDSSAEWF</sequence>
<dbReference type="Proteomes" id="UP000182769">
    <property type="component" value="Unassembled WGS sequence"/>
</dbReference>
<dbReference type="EMBL" id="CYHG01000024">
    <property type="protein sequence ID" value="CUB06854.1"/>
    <property type="molecule type" value="Genomic_DNA"/>
</dbReference>
<evidence type="ECO:0000313" key="2">
    <source>
        <dbReference type="Proteomes" id="UP000182769"/>
    </source>
</evidence>
<accession>A0A0K6IUU9</accession>
<gene>
    <name evidence="1" type="ORF">Ga0061065_1244</name>
</gene>
<organism evidence="1 2">
    <name type="scientific">Marinomonas fungiae</name>
    <dbReference type="NCBI Taxonomy" id="1137284"/>
    <lineage>
        <taxon>Bacteria</taxon>
        <taxon>Pseudomonadati</taxon>
        <taxon>Pseudomonadota</taxon>
        <taxon>Gammaproteobacteria</taxon>
        <taxon>Oceanospirillales</taxon>
        <taxon>Oceanospirillaceae</taxon>
        <taxon>Marinomonas</taxon>
    </lineage>
</organism>